<dbReference type="InterPro" id="IPR007247">
    <property type="entry name" value="Ureidogly_lyase"/>
</dbReference>
<keyword evidence="6" id="KW-0378">Hydrolase</keyword>
<feature type="region of interest" description="Disordered" evidence="5">
    <location>
        <begin position="35"/>
        <end position="56"/>
    </location>
</feature>
<evidence type="ECO:0000256" key="4">
    <source>
        <dbReference type="ARBA" id="ARBA00047684"/>
    </source>
</evidence>
<comment type="catalytic activity">
    <reaction evidence="4">
        <text>(S)-ureidoglycolate = urea + glyoxylate</text>
        <dbReference type="Rhea" id="RHEA:11304"/>
        <dbReference type="ChEBI" id="CHEBI:16199"/>
        <dbReference type="ChEBI" id="CHEBI:36655"/>
        <dbReference type="ChEBI" id="CHEBI:57296"/>
        <dbReference type="EC" id="4.3.2.3"/>
    </reaction>
</comment>
<evidence type="ECO:0000313" key="6">
    <source>
        <dbReference type="EMBL" id="OAA33526.1"/>
    </source>
</evidence>
<dbReference type="GO" id="GO:0000256">
    <property type="term" value="P:allantoin catabolic process"/>
    <property type="evidence" value="ECO:0007669"/>
    <property type="project" value="InterPro"/>
</dbReference>
<evidence type="ECO:0000256" key="2">
    <source>
        <dbReference type="ARBA" id="ARBA00022631"/>
    </source>
</evidence>
<dbReference type="OrthoDB" id="10266039at2759"/>
<feature type="compositionally biased region" description="Low complexity" evidence="5">
    <location>
        <begin position="41"/>
        <end position="51"/>
    </location>
</feature>
<dbReference type="InterPro" id="IPR011051">
    <property type="entry name" value="RmlC_Cupin_sf"/>
</dbReference>
<comment type="caution">
    <text evidence="6">The sequence shown here is derived from an EMBL/GenBank/DDBJ whole genome shotgun (WGS) entry which is preliminary data.</text>
</comment>
<dbReference type="AlphaFoldDB" id="A0A166VD10"/>
<organism evidence="6 7">
    <name type="scientific">Moelleriella libera RCEF 2490</name>
    <dbReference type="NCBI Taxonomy" id="1081109"/>
    <lineage>
        <taxon>Eukaryota</taxon>
        <taxon>Fungi</taxon>
        <taxon>Dikarya</taxon>
        <taxon>Ascomycota</taxon>
        <taxon>Pezizomycotina</taxon>
        <taxon>Sordariomycetes</taxon>
        <taxon>Hypocreomycetidae</taxon>
        <taxon>Hypocreales</taxon>
        <taxon>Clavicipitaceae</taxon>
        <taxon>Moelleriella</taxon>
    </lineage>
</organism>
<reference evidence="6 7" key="1">
    <citation type="journal article" date="2016" name="Genome Biol. Evol.">
        <title>Divergent and convergent evolution of fungal pathogenicity.</title>
        <authorList>
            <person name="Shang Y."/>
            <person name="Xiao G."/>
            <person name="Zheng P."/>
            <person name="Cen K."/>
            <person name="Zhan S."/>
            <person name="Wang C."/>
        </authorList>
    </citation>
    <scope>NUCLEOTIDE SEQUENCE [LARGE SCALE GENOMIC DNA]</scope>
    <source>
        <strain evidence="6 7">RCEF 2490</strain>
    </source>
</reference>
<dbReference type="Pfam" id="PF04115">
    <property type="entry name" value="Ureidogly_lyase"/>
    <property type="match status" value="1"/>
</dbReference>
<name>A0A166VD10_9HYPO</name>
<proteinExistence type="predicted"/>
<dbReference type="STRING" id="1081109.A0A166VD10"/>
<dbReference type="Gene3D" id="2.60.120.480">
    <property type="entry name" value="Ureidoglycolate hydrolase"/>
    <property type="match status" value="1"/>
</dbReference>
<keyword evidence="7" id="KW-1185">Reference proteome</keyword>
<evidence type="ECO:0000256" key="5">
    <source>
        <dbReference type="SAM" id="MobiDB-lite"/>
    </source>
</evidence>
<evidence type="ECO:0000256" key="1">
    <source>
        <dbReference type="ARBA" id="ARBA00011738"/>
    </source>
</evidence>
<dbReference type="SUPFAM" id="SSF51182">
    <property type="entry name" value="RmlC-like cupins"/>
    <property type="match status" value="1"/>
</dbReference>
<dbReference type="InterPro" id="IPR024060">
    <property type="entry name" value="Ureidoglycolate_lyase_dom_sf"/>
</dbReference>
<keyword evidence="2" id="KW-0659">Purine metabolism</keyword>
<dbReference type="GO" id="GO:0050385">
    <property type="term" value="F:ureidoglycolate lyase activity"/>
    <property type="evidence" value="ECO:0007669"/>
    <property type="project" value="UniProtKB-EC"/>
</dbReference>
<dbReference type="InterPro" id="IPR047233">
    <property type="entry name" value="UAH_cupin"/>
</dbReference>
<gene>
    <name evidence="6" type="ORF">AAL_00991</name>
</gene>
<evidence type="ECO:0000256" key="3">
    <source>
        <dbReference type="ARBA" id="ARBA00023239"/>
    </source>
</evidence>
<dbReference type="Proteomes" id="UP000078544">
    <property type="component" value="Unassembled WGS sequence"/>
</dbReference>
<sequence>MTLRIALAGSPVHVAAEPLTSEAFASFGSVVQNPRPDLHPSTASSSSSSAAPLPRGAVSANQGHAIQYRHASQVRDLYAERAPSRTASGPVVSVFVCAARPLSSQGTFTVCVLERHPFTTQMFSPLVSSADTYLVIVAPTLATSGADGTGASHSSAVLSSGGLPDLRHLRAFVASGKQAVTYGAGTWHAPMVVLGREGTTLDFVVTQFANGVPDEDCQVVEYEGDGCVDIRVSLKAPTTTTTSKL</sequence>
<dbReference type="GO" id="GO:0006144">
    <property type="term" value="P:purine nucleobase metabolic process"/>
    <property type="evidence" value="ECO:0007669"/>
    <property type="project" value="UniProtKB-KW"/>
</dbReference>
<dbReference type="CDD" id="cd20298">
    <property type="entry name" value="cupin_UAH"/>
    <property type="match status" value="1"/>
</dbReference>
<keyword evidence="3" id="KW-0456">Lyase</keyword>
<dbReference type="PANTHER" id="PTHR21221">
    <property type="entry name" value="UREIDOGLYCOLATE HYDROLASE"/>
    <property type="match status" value="1"/>
</dbReference>
<dbReference type="PANTHER" id="PTHR21221:SF1">
    <property type="entry name" value="UREIDOGLYCOLATE LYASE"/>
    <property type="match status" value="1"/>
</dbReference>
<dbReference type="GO" id="GO:0004848">
    <property type="term" value="F:ureidoglycolate hydrolase activity"/>
    <property type="evidence" value="ECO:0007669"/>
    <property type="project" value="InterPro"/>
</dbReference>
<evidence type="ECO:0000313" key="7">
    <source>
        <dbReference type="Proteomes" id="UP000078544"/>
    </source>
</evidence>
<comment type="subunit">
    <text evidence="1">Homodimer.</text>
</comment>
<accession>A0A166VD10</accession>
<dbReference type="EMBL" id="AZGY01000001">
    <property type="protein sequence ID" value="OAA33526.1"/>
    <property type="molecule type" value="Genomic_DNA"/>
</dbReference>
<protein>
    <submittedName>
        <fullName evidence="6">Ureidoglycolate hydrolase</fullName>
    </submittedName>
</protein>